<dbReference type="SUPFAM" id="SSF46565">
    <property type="entry name" value="Chaperone J-domain"/>
    <property type="match status" value="1"/>
</dbReference>
<dbReference type="PROSITE" id="PS50076">
    <property type="entry name" value="DNAJ_2"/>
    <property type="match status" value="1"/>
</dbReference>
<dbReference type="Gene3D" id="1.10.287.110">
    <property type="entry name" value="DnaJ domain"/>
    <property type="match status" value="1"/>
</dbReference>
<evidence type="ECO:0000259" key="3">
    <source>
        <dbReference type="PROSITE" id="PS50076"/>
    </source>
</evidence>
<dbReference type="GO" id="GO:0051082">
    <property type="term" value="F:unfolded protein binding"/>
    <property type="evidence" value="ECO:0007669"/>
    <property type="project" value="InterPro"/>
</dbReference>
<sequence length="372" mass="41754">MSGWLFRVFLLLTLFALAFGKDYYDLLKVPRGANDAQLKRSYRKLALQYHPDKITGSEDEKKVASEKFAEINHAYEVLSNPEKRRIYDQQGEEGLKQANAREQHGGGMGGDPFEFFFGGGGFGGFGGFGGRPQEEEVRKGSNVVVDLKVTLDDLYNGREIAFLRDKTIMKEGSGTRQCKCRNKMMTRQLGPGMFQQYQTQECETCPSVTYEREQATIAVHIEPGMVHDHRISFFEEGEPLADGEPGDLVFVLKQHQPATPADSLTPSPRAPASSKATFQFRREGNDLLLTYSISLLDALVGFKHEIKHLDGHTVVLSWTGVTKPAYQQTYTGEGMPVYDKPGKYGDLIVTYVVSFPDVLTPKQQQLAREMFR</sequence>
<dbReference type="InterPro" id="IPR008971">
    <property type="entry name" value="HSP40/DnaJ_pept-bd"/>
</dbReference>
<dbReference type="PROSITE" id="PS00636">
    <property type="entry name" value="DNAJ_1"/>
    <property type="match status" value="1"/>
</dbReference>
<name>A0A7S0US37_9CHLO</name>
<dbReference type="PANTHER" id="PTHR44298">
    <property type="entry name" value="DNAJ HOMOLOG SUBFAMILY B MEMBER 11"/>
    <property type="match status" value="1"/>
</dbReference>
<accession>A0A7S0US37</accession>
<dbReference type="EMBL" id="HBFM01010793">
    <property type="protein sequence ID" value="CAD8770451.1"/>
    <property type="molecule type" value="Transcribed_RNA"/>
</dbReference>
<dbReference type="InterPro" id="IPR018253">
    <property type="entry name" value="DnaJ_domain_CS"/>
</dbReference>
<dbReference type="AlphaFoldDB" id="A0A7S0US37"/>
<dbReference type="FunFam" id="2.60.260.20:FF:000013">
    <property type="entry name" value="DnaJ subfamily B member 11"/>
    <property type="match status" value="1"/>
</dbReference>
<organism evidence="4">
    <name type="scientific">Polytomella parva</name>
    <dbReference type="NCBI Taxonomy" id="51329"/>
    <lineage>
        <taxon>Eukaryota</taxon>
        <taxon>Viridiplantae</taxon>
        <taxon>Chlorophyta</taxon>
        <taxon>core chlorophytes</taxon>
        <taxon>Chlorophyceae</taxon>
        <taxon>CS clade</taxon>
        <taxon>Chlamydomonadales</taxon>
        <taxon>Chlamydomonadaceae</taxon>
        <taxon>Polytomella</taxon>
    </lineage>
</organism>
<dbReference type="Pfam" id="PF00226">
    <property type="entry name" value="DnaJ"/>
    <property type="match status" value="1"/>
</dbReference>
<feature type="chain" id="PRO_5030935686" description="J domain-containing protein" evidence="2">
    <location>
        <begin position="21"/>
        <end position="372"/>
    </location>
</feature>
<dbReference type="InterPro" id="IPR036869">
    <property type="entry name" value="J_dom_sf"/>
</dbReference>
<gene>
    <name evidence="4" type="ORF">PPAR00522_LOCUS6852</name>
</gene>
<dbReference type="InterPro" id="IPR002939">
    <property type="entry name" value="DnaJ_C"/>
</dbReference>
<evidence type="ECO:0000256" key="1">
    <source>
        <dbReference type="ARBA" id="ARBA00022729"/>
    </source>
</evidence>
<dbReference type="Pfam" id="PF01556">
    <property type="entry name" value="DnaJ_C"/>
    <property type="match status" value="2"/>
</dbReference>
<evidence type="ECO:0000256" key="2">
    <source>
        <dbReference type="SAM" id="SignalP"/>
    </source>
</evidence>
<evidence type="ECO:0000313" key="4">
    <source>
        <dbReference type="EMBL" id="CAD8770451.1"/>
    </source>
</evidence>
<reference evidence="4" key="1">
    <citation type="submission" date="2021-01" db="EMBL/GenBank/DDBJ databases">
        <authorList>
            <person name="Corre E."/>
            <person name="Pelletier E."/>
            <person name="Niang G."/>
            <person name="Scheremetjew M."/>
            <person name="Finn R."/>
            <person name="Kale V."/>
            <person name="Holt S."/>
            <person name="Cochrane G."/>
            <person name="Meng A."/>
            <person name="Brown T."/>
            <person name="Cohen L."/>
        </authorList>
    </citation>
    <scope>NUCLEOTIDE SEQUENCE</scope>
    <source>
        <strain evidence="4">SAG 63-3</strain>
    </source>
</reference>
<feature type="signal peptide" evidence="2">
    <location>
        <begin position="1"/>
        <end position="20"/>
    </location>
</feature>
<dbReference type="InterPro" id="IPR051736">
    <property type="entry name" value="DnaJ-B11-like"/>
</dbReference>
<dbReference type="InterPro" id="IPR001623">
    <property type="entry name" value="DnaJ_domain"/>
</dbReference>
<protein>
    <recommendedName>
        <fullName evidence="3">J domain-containing protein</fullName>
    </recommendedName>
</protein>
<dbReference type="CDD" id="cd10747">
    <property type="entry name" value="DnaJ_C"/>
    <property type="match status" value="1"/>
</dbReference>
<dbReference type="PANTHER" id="PTHR44298:SF1">
    <property type="entry name" value="DNAJ HOMOLOG SUBFAMILY B MEMBER 11"/>
    <property type="match status" value="1"/>
</dbReference>
<feature type="domain" description="J" evidence="3">
    <location>
        <begin position="22"/>
        <end position="91"/>
    </location>
</feature>
<dbReference type="Gene3D" id="2.60.260.20">
    <property type="entry name" value="Urease metallochaperone UreE, N-terminal domain"/>
    <property type="match status" value="2"/>
</dbReference>
<dbReference type="SMART" id="SM00271">
    <property type="entry name" value="DnaJ"/>
    <property type="match status" value="1"/>
</dbReference>
<dbReference type="CDD" id="cd06257">
    <property type="entry name" value="DnaJ"/>
    <property type="match status" value="1"/>
</dbReference>
<keyword evidence="1 2" id="KW-0732">Signal</keyword>
<dbReference type="GO" id="GO:0006457">
    <property type="term" value="P:protein folding"/>
    <property type="evidence" value="ECO:0007669"/>
    <property type="project" value="InterPro"/>
</dbReference>
<proteinExistence type="predicted"/>
<dbReference type="SUPFAM" id="SSF49493">
    <property type="entry name" value="HSP40/DnaJ peptide-binding domain"/>
    <property type="match status" value="2"/>
</dbReference>
<dbReference type="PRINTS" id="PR00625">
    <property type="entry name" value="JDOMAIN"/>
</dbReference>